<dbReference type="Pfam" id="PF02653">
    <property type="entry name" value="BPD_transp_2"/>
    <property type="match status" value="2"/>
</dbReference>
<dbReference type="PROSITE" id="PS50893">
    <property type="entry name" value="ABC_TRANSPORTER_2"/>
    <property type="match status" value="1"/>
</dbReference>
<dbReference type="Proteomes" id="UP001500466">
    <property type="component" value="Unassembled WGS sequence"/>
</dbReference>
<keyword evidence="7 9" id="KW-1133">Transmembrane helix</keyword>
<dbReference type="CDD" id="cd03219">
    <property type="entry name" value="ABC_Mj1267_LivG_branched"/>
    <property type="match status" value="1"/>
</dbReference>
<keyword evidence="5" id="KW-0547">Nucleotide-binding</keyword>
<dbReference type="InterPro" id="IPR043428">
    <property type="entry name" value="LivM-like"/>
</dbReference>
<accession>A0ABP9IEZ8</accession>
<feature type="transmembrane region" description="Helical" evidence="9">
    <location>
        <begin position="93"/>
        <end position="115"/>
    </location>
</feature>
<evidence type="ECO:0000256" key="4">
    <source>
        <dbReference type="ARBA" id="ARBA00022692"/>
    </source>
</evidence>
<evidence type="ECO:0000256" key="1">
    <source>
        <dbReference type="ARBA" id="ARBA00004651"/>
    </source>
</evidence>
<evidence type="ECO:0000256" key="9">
    <source>
        <dbReference type="SAM" id="Phobius"/>
    </source>
</evidence>
<evidence type="ECO:0000256" key="5">
    <source>
        <dbReference type="ARBA" id="ARBA00022741"/>
    </source>
</evidence>
<feature type="transmembrane region" description="Helical" evidence="9">
    <location>
        <begin position="143"/>
        <end position="160"/>
    </location>
</feature>
<dbReference type="InterPro" id="IPR003593">
    <property type="entry name" value="AAA+_ATPase"/>
</dbReference>
<dbReference type="Pfam" id="PF12399">
    <property type="entry name" value="BCA_ABC_TP_C"/>
    <property type="match status" value="1"/>
</dbReference>
<sequence>MITGQVLFDGFVNGLVIGLLATGVVLVHRCTRVVDFSVGNGGLIGSGLFALLVVKYGLPWALALPIALAAGTLFGIAAELLVIRRLFAAPRAVVMVATIGIAQVALLIAVAYPHIDKRGATYPVPWSGTWHPWDGLRVTGPQMSVLVAVPAAAVLLAWVLDRTALGGAVRAAAGNPDLARLSGINPKLVSTAVWGGAGLLSTLSLILISGRHGSVHDLTQLGPGTLVRALAAAVLARMTSVRGALLAGTVLGVAEAWIKFHFLDETGLFELVLLVAVLAGIVVIGRRGGRARESDEAAVVAPHLAKRPVPPGAPWWLRNIDRFGMTALLAAGLLLPLTTGLASRQLLFTTGLALAICAASLTMVTGWLGQVSLGQMAFAGLGALGAATLNRGVILDLGPLGWVTVRGMVFPVAVLVAACGTAVLAAVVGLGALRVRGLMLAVGTFAFAVACEQFLYRKRFFSGDFGSAVPFPRSTVLGVDVTGQRAYYYLVLIVLVAVLAVVARLRGSGVGRSAIAVRDNADGAAAYTIAAGRVRVALFALAGGIAGLGGALLGGALQSIPWGERYFLANDSLTLVAIVVIGGQGSVAGPVLGAAWVVGLPALFPGNAMAPLLVSGIGLLILLLYFPGGLVQPGHALRAALIRRYAPAADTAPARPGVAAVPRARRLALLPEGPVLATRDLRVAFGGLTAVDGVSVEVHRREIVGLIGANGAGKSTLMNAIGGYLPATGTVALLGNDVTRLAPHHRAARGLGRTFQSARLFPELTVRETLCVALESRDRSPLAATALHLPHTFRAERARRAAADDLVALLGLGRYADTPIGELSTGTRRIVELGGVLALDARVICLDEPTAGLAQRETEAFAPLIREVRRELGAALLVIEHDMPLILSLSDRVYCLDAGRVIAHGTPEAVRDDPAVVAGYLGTDRRAIDRSRAAPAVTPAAAPAAAPTVAVT</sequence>
<feature type="transmembrane region" description="Helical" evidence="9">
    <location>
        <begin position="610"/>
        <end position="628"/>
    </location>
</feature>
<protein>
    <submittedName>
        <fullName evidence="11">Branched-chain amino acid ABC transporter permease/ATP-binding protein</fullName>
    </submittedName>
</protein>
<dbReference type="InterPro" id="IPR001851">
    <property type="entry name" value="ABC_transp_permease"/>
</dbReference>
<dbReference type="SUPFAM" id="SSF52540">
    <property type="entry name" value="P-loop containing nucleoside triphosphate hydrolases"/>
    <property type="match status" value="1"/>
</dbReference>
<dbReference type="RefSeq" id="WP_345680995.1">
    <property type="nucleotide sequence ID" value="NZ_BAABHS010000061.1"/>
</dbReference>
<evidence type="ECO:0000259" key="10">
    <source>
        <dbReference type="PROSITE" id="PS50893"/>
    </source>
</evidence>
<dbReference type="InterPro" id="IPR003439">
    <property type="entry name" value="ABC_transporter-like_ATP-bd"/>
</dbReference>
<dbReference type="Gene3D" id="3.40.50.300">
    <property type="entry name" value="P-loop containing nucleotide triphosphate hydrolases"/>
    <property type="match status" value="1"/>
</dbReference>
<keyword evidence="12" id="KW-1185">Reference proteome</keyword>
<keyword evidence="8 9" id="KW-0472">Membrane</keyword>
<dbReference type="InterPro" id="IPR032823">
    <property type="entry name" value="BCA_ABC_TP_C"/>
</dbReference>
<evidence type="ECO:0000256" key="2">
    <source>
        <dbReference type="ARBA" id="ARBA00022448"/>
    </source>
</evidence>
<keyword evidence="2" id="KW-0813">Transport</keyword>
<feature type="transmembrane region" description="Helical" evidence="9">
    <location>
        <begin position="60"/>
        <end position="81"/>
    </location>
</feature>
<comment type="caution">
    <text evidence="11">The sequence shown here is derived from an EMBL/GenBank/DDBJ whole genome shotgun (WGS) entry which is preliminary data.</text>
</comment>
<comment type="subcellular location">
    <subcellularLocation>
        <location evidence="1">Cell membrane</location>
        <topology evidence="1">Multi-pass membrane protein</topology>
    </subcellularLocation>
</comment>
<evidence type="ECO:0000256" key="7">
    <source>
        <dbReference type="ARBA" id="ARBA00022989"/>
    </source>
</evidence>
<dbReference type="InterPro" id="IPR051120">
    <property type="entry name" value="ABC_AA/LPS_Transport"/>
</dbReference>
<proteinExistence type="predicted"/>
<dbReference type="EMBL" id="BAABHS010000061">
    <property type="protein sequence ID" value="GAA4996442.1"/>
    <property type="molecule type" value="Genomic_DNA"/>
</dbReference>
<reference evidence="12" key="1">
    <citation type="journal article" date="2019" name="Int. J. Syst. Evol. Microbiol.">
        <title>The Global Catalogue of Microorganisms (GCM) 10K type strain sequencing project: providing services to taxonomists for standard genome sequencing and annotation.</title>
        <authorList>
            <consortium name="The Broad Institute Genomics Platform"/>
            <consortium name="The Broad Institute Genome Sequencing Center for Infectious Disease"/>
            <person name="Wu L."/>
            <person name="Ma J."/>
        </authorList>
    </citation>
    <scope>NUCLEOTIDE SEQUENCE [LARGE SCALE GENOMIC DNA]</scope>
    <source>
        <strain evidence="12">JCM 17986</strain>
    </source>
</reference>
<feature type="domain" description="ABC transporter" evidence="10">
    <location>
        <begin position="676"/>
        <end position="923"/>
    </location>
</feature>
<feature type="transmembrane region" description="Helical" evidence="9">
    <location>
        <begin position="34"/>
        <end position="54"/>
    </location>
</feature>
<feature type="transmembrane region" description="Helical" evidence="9">
    <location>
        <begin position="323"/>
        <end position="342"/>
    </location>
</feature>
<dbReference type="Pfam" id="PF00005">
    <property type="entry name" value="ABC_tran"/>
    <property type="match status" value="1"/>
</dbReference>
<evidence type="ECO:0000256" key="8">
    <source>
        <dbReference type="ARBA" id="ARBA00023136"/>
    </source>
</evidence>
<feature type="transmembrane region" description="Helical" evidence="9">
    <location>
        <begin position="486"/>
        <end position="505"/>
    </location>
</feature>
<name>A0ABP9IEZ8_9ACTN</name>
<evidence type="ECO:0000313" key="12">
    <source>
        <dbReference type="Proteomes" id="UP001500466"/>
    </source>
</evidence>
<evidence type="ECO:0000256" key="6">
    <source>
        <dbReference type="ARBA" id="ARBA00022840"/>
    </source>
</evidence>
<feature type="transmembrane region" description="Helical" evidence="9">
    <location>
        <begin position="188"/>
        <end position="208"/>
    </location>
</feature>
<feature type="transmembrane region" description="Helical" evidence="9">
    <location>
        <begin position="407"/>
        <end position="430"/>
    </location>
</feature>
<feature type="transmembrane region" description="Helical" evidence="9">
    <location>
        <begin position="437"/>
        <end position="456"/>
    </location>
</feature>
<dbReference type="PANTHER" id="PTHR45772">
    <property type="entry name" value="CONSERVED COMPONENT OF ABC TRANSPORTER FOR NATURAL AMINO ACIDS-RELATED"/>
    <property type="match status" value="1"/>
</dbReference>
<feature type="transmembrane region" description="Helical" evidence="9">
    <location>
        <begin position="572"/>
        <end position="598"/>
    </location>
</feature>
<feature type="transmembrane region" description="Helical" evidence="9">
    <location>
        <begin position="6"/>
        <end position="27"/>
    </location>
</feature>
<dbReference type="PANTHER" id="PTHR45772:SF7">
    <property type="entry name" value="AMINO ACID ABC TRANSPORTER ATP-BINDING PROTEIN"/>
    <property type="match status" value="1"/>
</dbReference>
<keyword evidence="3" id="KW-1003">Cell membrane</keyword>
<dbReference type="CDD" id="cd06581">
    <property type="entry name" value="TM_PBP1_LivM_like"/>
    <property type="match status" value="1"/>
</dbReference>
<feature type="transmembrane region" description="Helical" evidence="9">
    <location>
        <begin position="268"/>
        <end position="285"/>
    </location>
</feature>
<evidence type="ECO:0000313" key="11">
    <source>
        <dbReference type="EMBL" id="GAA4996442.1"/>
    </source>
</evidence>
<keyword evidence="4 9" id="KW-0812">Transmembrane</keyword>
<keyword evidence="6" id="KW-0067">ATP-binding</keyword>
<evidence type="ECO:0000256" key="3">
    <source>
        <dbReference type="ARBA" id="ARBA00022475"/>
    </source>
</evidence>
<organism evidence="11 12">
    <name type="scientific">Yinghuangia aomiensis</name>
    <dbReference type="NCBI Taxonomy" id="676205"/>
    <lineage>
        <taxon>Bacteria</taxon>
        <taxon>Bacillati</taxon>
        <taxon>Actinomycetota</taxon>
        <taxon>Actinomycetes</taxon>
        <taxon>Kitasatosporales</taxon>
        <taxon>Streptomycetaceae</taxon>
        <taxon>Yinghuangia</taxon>
    </lineage>
</organism>
<dbReference type="SMART" id="SM00382">
    <property type="entry name" value="AAA"/>
    <property type="match status" value="1"/>
</dbReference>
<feature type="transmembrane region" description="Helical" evidence="9">
    <location>
        <begin position="376"/>
        <end position="395"/>
    </location>
</feature>
<feature type="transmembrane region" description="Helical" evidence="9">
    <location>
        <begin position="536"/>
        <end position="560"/>
    </location>
</feature>
<dbReference type="CDD" id="cd06582">
    <property type="entry name" value="TM_PBP1_LivH_like"/>
    <property type="match status" value="1"/>
</dbReference>
<gene>
    <name evidence="11" type="ORF">GCM10023205_82080</name>
</gene>
<feature type="transmembrane region" description="Helical" evidence="9">
    <location>
        <begin position="348"/>
        <end position="369"/>
    </location>
</feature>
<dbReference type="InterPro" id="IPR027417">
    <property type="entry name" value="P-loop_NTPase"/>
</dbReference>